<evidence type="ECO:0000313" key="2">
    <source>
        <dbReference type="EMBL" id="HIU22791.1"/>
    </source>
</evidence>
<dbReference type="Proteomes" id="UP000824087">
    <property type="component" value="Unassembled WGS sequence"/>
</dbReference>
<reference evidence="2" key="2">
    <citation type="journal article" date="2021" name="PeerJ">
        <title>Extensive microbial diversity within the chicken gut microbiome revealed by metagenomics and culture.</title>
        <authorList>
            <person name="Gilroy R."/>
            <person name="Ravi A."/>
            <person name="Getino M."/>
            <person name="Pursley I."/>
            <person name="Horton D.L."/>
            <person name="Alikhan N.F."/>
            <person name="Baker D."/>
            <person name="Gharbi K."/>
            <person name="Hall N."/>
            <person name="Watson M."/>
            <person name="Adriaenssens E.M."/>
            <person name="Foster-Nyarko E."/>
            <person name="Jarju S."/>
            <person name="Secka A."/>
            <person name="Antonio M."/>
            <person name="Oren A."/>
            <person name="Chaudhuri R.R."/>
            <person name="La Ragione R."/>
            <person name="Hildebrand F."/>
            <person name="Pallen M.J."/>
        </authorList>
    </citation>
    <scope>NUCLEOTIDE SEQUENCE</scope>
    <source>
        <strain evidence="2">CHK197-8231</strain>
    </source>
</reference>
<reference evidence="2" key="1">
    <citation type="submission" date="2020-10" db="EMBL/GenBank/DDBJ databases">
        <authorList>
            <person name="Gilroy R."/>
        </authorList>
    </citation>
    <scope>NUCLEOTIDE SEQUENCE</scope>
    <source>
        <strain evidence="2">CHK197-8231</strain>
    </source>
</reference>
<keyword evidence="1" id="KW-0812">Transmembrane</keyword>
<keyword evidence="1" id="KW-0472">Membrane</keyword>
<feature type="transmembrane region" description="Helical" evidence="1">
    <location>
        <begin position="24"/>
        <end position="44"/>
    </location>
</feature>
<protein>
    <submittedName>
        <fullName evidence="2">Uncharacterized protein</fullName>
    </submittedName>
</protein>
<keyword evidence="1" id="KW-1133">Transmembrane helix</keyword>
<evidence type="ECO:0000256" key="1">
    <source>
        <dbReference type="SAM" id="Phobius"/>
    </source>
</evidence>
<organism evidence="2 3">
    <name type="scientific">Candidatus Fimihabitans intestinipullorum</name>
    <dbReference type="NCBI Taxonomy" id="2840820"/>
    <lineage>
        <taxon>Bacteria</taxon>
        <taxon>Bacillati</taxon>
        <taxon>Mycoplasmatota</taxon>
        <taxon>Mycoplasmatota incertae sedis</taxon>
        <taxon>Candidatus Fimihabitans</taxon>
    </lineage>
</organism>
<accession>A0A9D1L3N6</accession>
<proteinExistence type="predicted"/>
<comment type="caution">
    <text evidence="2">The sequence shown here is derived from an EMBL/GenBank/DDBJ whole genome shotgun (WGS) entry which is preliminary data.</text>
</comment>
<sequence length="245" mass="28759">MKKFIESLRTAKNTFQVLWSNRRVRAAIILTLYFFFFLFIIVSLRMRPDRPLSTQAKEDQNEVSFETMDNYEYDMTITYRSNTVTNTFTLSGTRYQEKHRLQTKDSLQPYYVKDDGIYTVINGVESLTSLNYGINLYRLNPTLFSSMIEEADLQSTIEYENGTEYLYQLPLSKFFSFYDPNNLLLSTNLTSYILFQVTEKDGTIERVNLDLTSYYQLVDVNATSYMIDITYHDIGKVKDFKVGTE</sequence>
<name>A0A9D1L3N6_9BACT</name>
<dbReference type="EMBL" id="DVML01000025">
    <property type="protein sequence ID" value="HIU22791.1"/>
    <property type="molecule type" value="Genomic_DNA"/>
</dbReference>
<evidence type="ECO:0000313" key="3">
    <source>
        <dbReference type="Proteomes" id="UP000824087"/>
    </source>
</evidence>
<gene>
    <name evidence="2" type="ORF">IAD49_04350</name>
</gene>
<dbReference type="AlphaFoldDB" id="A0A9D1L3N6"/>